<proteinExistence type="predicted"/>
<dbReference type="EMBL" id="CP033169">
    <property type="protein sequence ID" value="AYO30840.1"/>
    <property type="molecule type" value="Genomic_DNA"/>
</dbReference>
<evidence type="ECO:0000313" key="2">
    <source>
        <dbReference type="Proteomes" id="UP000280960"/>
    </source>
</evidence>
<protein>
    <submittedName>
        <fullName evidence="1">Uncharacterized protein</fullName>
    </submittedName>
</protein>
<dbReference type="KEGG" id="bacg:D2962_09630"/>
<accession>A0A3G2R5V2</accession>
<reference evidence="1 2" key="1">
    <citation type="submission" date="2018-10" db="EMBL/GenBank/DDBJ databases">
        <authorList>
            <person name="Zhang X."/>
        </authorList>
    </citation>
    <scope>NUCLEOTIDE SEQUENCE [LARGE SCALE GENOMIC DNA]</scope>
    <source>
        <strain evidence="1 2">SK-G1</strain>
    </source>
</reference>
<dbReference type="AlphaFoldDB" id="A0A3G2R5V2"/>
<keyword evidence="2" id="KW-1185">Reference proteome</keyword>
<organism evidence="1 2">
    <name type="scientific">Biomaibacter acetigenes</name>
    <dbReference type="NCBI Taxonomy" id="2316383"/>
    <lineage>
        <taxon>Bacteria</taxon>
        <taxon>Bacillati</taxon>
        <taxon>Bacillota</taxon>
        <taxon>Clostridia</taxon>
        <taxon>Thermosediminibacterales</taxon>
        <taxon>Tepidanaerobacteraceae</taxon>
        <taxon>Biomaibacter</taxon>
    </lineage>
</organism>
<gene>
    <name evidence="1" type="ORF">D2962_09630</name>
</gene>
<dbReference type="Proteomes" id="UP000280960">
    <property type="component" value="Chromosome"/>
</dbReference>
<evidence type="ECO:0000313" key="1">
    <source>
        <dbReference type="EMBL" id="AYO30840.1"/>
    </source>
</evidence>
<sequence>MSITCPFCGNQNVQQLKNIQPNQTYALSIIDTDKGPTLPSQYLPVDVYGCLQCKAIFLVCESLREKK</sequence>
<name>A0A3G2R5V2_9FIRM</name>